<evidence type="ECO:0000313" key="2">
    <source>
        <dbReference type="Proteomes" id="UP000814140"/>
    </source>
</evidence>
<gene>
    <name evidence="1" type="ORF">BV25DRAFT_1919282</name>
</gene>
<dbReference type="Proteomes" id="UP000814140">
    <property type="component" value="Unassembled WGS sequence"/>
</dbReference>
<name>A0ACB8SP95_9AGAM</name>
<reference evidence="1" key="2">
    <citation type="journal article" date="2022" name="New Phytol.">
        <title>Evolutionary transition to the ectomycorrhizal habit in the genomes of a hyperdiverse lineage of mushroom-forming fungi.</title>
        <authorList>
            <person name="Looney B."/>
            <person name="Miyauchi S."/>
            <person name="Morin E."/>
            <person name="Drula E."/>
            <person name="Courty P.E."/>
            <person name="Kohler A."/>
            <person name="Kuo A."/>
            <person name="LaButti K."/>
            <person name="Pangilinan J."/>
            <person name="Lipzen A."/>
            <person name="Riley R."/>
            <person name="Andreopoulos W."/>
            <person name="He G."/>
            <person name="Johnson J."/>
            <person name="Nolan M."/>
            <person name="Tritt A."/>
            <person name="Barry K.W."/>
            <person name="Grigoriev I.V."/>
            <person name="Nagy L.G."/>
            <person name="Hibbett D."/>
            <person name="Henrissat B."/>
            <person name="Matheny P.B."/>
            <person name="Labbe J."/>
            <person name="Martin F.M."/>
        </authorList>
    </citation>
    <scope>NUCLEOTIDE SEQUENCE</scope>
    <source>
        <strain evidence="1">HHB10654</strain>
    </source>
</reference>
<dbReference type="EMBL" id="MU277235">
    <property type="protein sequence ID" value="KAI0058389.1"/>
    <property type="molecule type" value="Genomic_DNA"/>
</dbReference>
<organism evidence="1 2">
    <name type="scientific">Artomyces pyxidatus</name>
    <dbReference type="NCBI Taxonomy" id="48021"/>
    <lineage>
        <taxon>Eukaryota</taxon>
        <taxon>Fungi</taxon>
        <taxon>Dikarya</taxon>
        <taxon>Basidiomycota</taxon>
        <taxon>Agaricomycotina</taxon>
        <taxon>Agaricomycetes</taxon>
        <taxon>Russulales</taxon>
        <taxon>Auriscalpiaceae</taxon>
        <taxon>Artomyces</taxon>
    </lineage>
</organism>
<accession>A0ACB8SP95</accession>
<keyword evidence="2" id="KW-1185">Reference proteome</keyword>
<protein>
    <submittedName>
        <fullName evidence="1">Uncharacterized protein</fullName>
    </submittedName>
</protein>
<reference evidence="1" key="1">
    <citation type="submission" date="2021-03" db="EMBL/GenBank/DDBJ databases">
        <authorList>
            <consortium name="DOE Joint Genome Institute"/>
            <person name="Ahrendt S."/>
            <person name="Looney B.P."/>
            <person name="Miyauchi S."/>
            <person name="Morin E."/>
            <person name="Drula E."/>
            <person name="Courty P.E."/>
            <person name="Chicoki N."/>
            <person name="Fauchery L."/>
            <person name="Kohler A."/>
            <person name="Kuo A."/>
            <person name="Labutti K."/>
            <person name="Pangilinan J."/>
            <person name="Lipzen A."/>
            <person name="Riley R."/>
            <person name="Andreopoulos W."/>
            <person name="He G."/>
            <person name="Johnson J."/>
            <person name="Barry K.W."/>
            <person name="Grigoriev I.V."/>
            <person name="Nagy L."/>
            <person name="Hibbett D."/>
            <person name="Henrissat B."/>
            <person name="Matheny P.B."/>
            <person name="Labbe J."/>
            <person name="Martin F."/>
        </authorList>
    </citation>
    <scope>NUCLEOTIDE SEQUENCE</scope>
    <source>
        <strain evidence="1">HHB10654</strain>
    </source>
</reference>
<sequence length="454" mass="49434">MAHPYPQGEHSQYYGQWAQQHDQDYAGQYPDGPGADYRGTYGAPYAPDPRMLAQQAHSAADPIQHIQYDVSELTYYETAYSNAPHAAPIFPQAAEEPYWPTEEAPGHRTSYPTSPEAAYHAEGYGSATYPTHSANSLPHFAPSHQANYSPSHGSAGYPYVDYGATNIPSTSGTALAVPGQAALEDHRAPAKQSESGHDRADQSGSIHPGTYAVVTTYVAPGNVQAAPYQQQYMPVAQPQPGYPQQIYSYGIYAQGFEEARGHEYTQEEYATQPYEAHASDRRVTSQQRARVESPIMGHLPYPEDARIHDACVDDSHIHDGDVYMSDGDDDGDAYSEGGDERWYSESPTLSLSPSESTATGGAVSDDQPTSVSGPAEYTFITTTYLDVDSANHFHELDMRVSEGPDGLGGRRGGRRATGSKAPRKEPFLACFFCRGRKIACHLQEVEGSGDRTCV</sequence>
<proteinExistence type="predicted"/>
<evidence type="ECO:0000313" key="1">
    <source>
        <dbReference type="EMBL" id="KAI0058389.1"/>
    </source>
</evidence>
<comment type="caution">
    <text evidence="1">The sequence shown here is derived from an EMBL/GenBank/DDBJ whole genome shotgun (WGS) entry which is preliminary data.</text>
</comment>